<accession>A0ACB9RSD1</accession>
<organism evidence="1 2">
    <name type="scientific">Melastoma candidum</name>
    <dbReference type="NCBI Taxonomy" id="119954"/>
    <lineage>
        <taxon>Eukaryota</taxon>
        <taxon>Viridiplantae</taxon>
        <taxon>Streptophyta</taxon>
        <taxon>Embryophyta</taxon>
        <taxon>Tracheophyta</taxon>
        <taxon>Spermatophyta</taxon>
        <taxon>Magnoliopsida</taxon>
        <taxon>eudicotyledons</taxon>
        <taxon>Gunneridae</taxon>
        <taxon>Pentapetalae</taxon>
        <taxon>rosids</taxon>
        <taxon>malvids</taxon>
        <taxon>Myrtales</taxon>
        <taxon>Melastomataceae</taxon>
        <taxon>Melastomatoideae</taxon>
        <taxon>Melastomateae</taxon>
        <taxon>Melastoma</taxon>
    </lineage>
</organism>
<keyword evidence="2" id="KW-1185">Reference proteome</keyword>
<reference evidence="2" key="1">
    <citation type="journal article" date="2023" name="Front. Plant Sci.">
        <title>Chromosomal-level genome assembly of Melastoma candidum provides insights into trichome evolution.</title>
        <authorList>
            <person name="Zhong Y."/>
            <person name="Wu W."/>
            <person name="Sun C."/>
            <person name="Zou P."/>
            <person name="Liu Y."/>
            <person name="Dai S."/>
            <person name="Zhou R."/>
        </authorList>
    </citation>
    <scope>NUCLEOTIDE SEQUENCE [LARGE SCALE GENOMIC DNA]</scope>
</reference>
<evidence type="ECO:0000313" key="1">
    <source>
        <dbReference type="EMBL" id="KAI4380479.1"/>
    </source>
</evidence>
<proteinExistence type="predicted"/>
<dbReference type="EMBL" id="CM042882">
    <property type="protein sequence ID" value="KAI4380479.1"/>
    <property type="molecule type" value="Genomic_DNA"/>
</dbReference>
<protein>
    <submittedName>
        <fullName evidence="1">Uncharacterized protein</fullName>
    </submittedName>
</protein>
<name>A0ACB9RSD1_9MYRT</name>
<sequence length="72" mass="7728">MTPEIEEVSAVSSSTNEVGRSEVCMAAAYGDVDKLRELVEKEGRSVCDADGSGYCPLQWAALNDRCCCAVHN</sequence>
<evidence type="ECO:0000313" key="2">
    <source>
        <dbReference type="Proteomes" id="UP001057402"/>
    </source>
</evidence>
<comment type="caution">
    <text evidence="1">The sequence shown here is derived from an EMBL/GenBank/DDBJ whole genome shotgun (WGS) entry which is preliminary data.</text>
</comment>
<gene>
    <name evidence="1" type="ORF">MLD38_006665</name>
</gene>
<dbReference type="Proteomes" id="UP001057402">
    <property type="component" value="Chromosome 3"/>
</dbReference>